<evidence type="ECO:0000313" key="6">
    <source>
        <dbReference type="Proteomes" id="UP000002051"/>
    </source>
</evidence>
<organism evidence="3 6">
    <name type="scientific">Medicago truncatula</name>
    <name type="common">Barrel medic</name>
    <name type="synonym">Medicago tribuloides</name>
    <dbReference type="NCBI Taxonomy" id="3880"/>
    <lineage>
        <taxon>Eukaryota</taxon>
        <taxon>Viridiplantae</taxon>
        <taxon>Streptophyta</taxon>
        <taxon>Embryophyta</taxon>
        <taxon>Tracheophyta</taxon>
        <taxon>Spermatophyta</taxon>
        <taxon>Magnoliopsida</taxon>
        <taxon>eudicotyledons</taxon>
        <taxon>Gunneridae</taxon>
        <taxon>Pentapetalae</taxon>
        <taxon>rosids</taxon>
        <taxon>fabids</taxon>
        <taxon>Fabales</taxon>
        <taxon>Fabaceae</taxon>
        <taxon>Papilionoideae</taxon>
        <taxon>50 kb inversion clade</taxon>
        <taxon>NPAAA clade</taxon>
        <taxon>Hologalegina</taxon>
        <taxon>IRL clade</taxon>
        <taxon>Trifolieae</taxon>
        <taxon>Medicago</taxon>
    </lineage>
</organism>
<dbReference type="Proteomes" id="UP000002051">
    <property type="component" value="Unassembled WGS sequence"/>
</dbReference>
<dbReference type="PANTHER" id="PTHR37389:SF37">
    <property type="entry name" value="GLYCINE RICH PROTEIN-RELATED"/>
    <property type="match status" value="1"/>
</dbReference>
<dbReference type="KEGG" id="mtr:25482626"/>
<protein>
    <submittedName>
        <fullName evidence="4">Putative glycine rich protein</fullName>
    </submittedName>
</protein>
<feature type="chain" id="PRO_5014500646" evidence="2">
    <location>
        <begin position="22"/>
        <end position="109"/>
    </location>
</feature>
<dbReference type="STRING" id="3880.A0A072VGY5"/>
<dbReference type="PANTHER" id="PTHR37389">
    <property type="entry name" value="NODULIN-24"/>
    <property type="match status" value="1"/>
</dbReference>
<dbReference type="EMBL" id="PSQE01000001">
    <property type="protein sequence ID" value="RHN78126.1"/>
    <property type="molecule type" value="Genomic_DNA"/>
</dbReference>
<name>A0A072VGY5_MEDTR</name>
<feature type="region of interest" description="Disordered" evidence="1">
    <location>
        <begin position="26"/>
        <end position="51"/>
    </location>
</feature>
<evidence type="ECO:0000313" key="5">
    <source>
        <dbReference type="EnsemblPlants" id="KEH40708"/>
    </source>
</evidence>
<feature type="signal peptide" evidence="2">
    <location>
        <begin position="1"/>
        <end position="21"/>
    </location>
</feature>
<accession>A0A072VGY5</accession>
<evidence type="ECO:0000313" key="4">
    <source>
        <dbReference type="EMBL" id="RHN78126.1"/>
    </source>
</evidence>
<dbReference type="HOGENOM" id="CLU_169907_0_0_1"/>
<reference evidence="5" key="3">
    <citation type="submission" date="2015-04" db="UniProtKB">
        <authorList>
            <consortium name="EnsemblPlants"/>
        </authorList>
    </citation>
    <scope>IDENTIFICATION</scope>
    <source>
        <strain evidence="5">cv. Jemalong A17</strain>
    </source>
</reference>
<dbReference type="EnsemblPlants" id="KEH40708">
    <property type="protein sequence ID" value="KEH40708"/>
    <property type="gene ID" value="MTR_1g033630"/>
</dbReference>
<keyword evidence="6" id="KW-1185">Reference proteome</keyword>
<reference evidence="3 6" key="1">
    <citation type="journal article" date="2011" name="Nature">
        <title>The Medicago genome provides insight into the evolution of rhizobial symbioses.</title>
        <authorList>
            <person name="Young N.D."/>
            <person name="Debelle F."/>
            <person name="Oldroyd G.E."/>
            <person name="Geurts R."/>
            <person name="Cannon S.B."/>
            <person name="Udvardi M.K."/>
            <person name="Benedito V.A."/>
            <person name="Mayer K.F."/>
            <person name="Gouzy J."/>
            <person name="Schoof H."/>
            <person name="Van de Peer Y."/>
            <person name="Proost S."/>
            <person name="Cook D.R."/>
            <person name="Meyers B.C."/>
            <person name="Spannagl M."/>
            <person name="Cheung F."/>
            <person name="De Mita S."/>
            <person name="Krishnakumar V."/>
            <person name="Gundlach H."/>
            <person name="Zhou S."/>
            <person name="Mudge J."/>
            <person name="Bharti A.K."/>
            <person name="Murray J.D."/>
            <person name="Naoumkina M.A."/>
            <person name="Rosen B."/>
            <person name="Silverstein K.A."/>
            <person name="Tang H."/>
            <person name="Rombauts S."/>
            <person name="Zhao P.X."/>
            <person name="Zhou P."/>
            <person name="Barbe V."/>
            <person name="Bardou P."/>
            <person name="Bechner M."/>
            <person name="Bellec A."/>
            <person name="Berger A."/>
            <person name="Berges H."/>
            <person name="Bidwell S."/>
            <person name="Bisseling T."/>
            <person name="Choisne N."/>
            <person name="Couloux A."/>
            <person name="Denny R."/>
            <person name="Deshpande S."/>
            <person name="Dai X."/>
            <person name="Doyle J.J."/>
            <person name="Dudez A.M."/>
            <person name="Farmer A.D."/>
            <person name="Fouteau S."/>
            <person name="Franken C."/>
            <person name="Gibelin C."/>
            <person name="Gish J."/>
            <person name="Goldstein S."/>
            <person name="Gonzalez A.J."/>
            <person name="Green P.J."/>
            <person name="Hallab A."/>
            <person name="Hartog M."/>
            <person name="Hua A."/>
            <person name="Humphray S.J."/>
            <person name="Jeong D.H."/>
            <person name="Jing Y."/>
            <person name="Jocker A."/>
            <person name="Kenton S.M."/>
            <person name="Kim D.J."/>
            <person name="Klee K."/>
            <person name="Lai H."/>
            <person name="Lang C."/>
            <person name="Lin S."/>
            <person name="Macmil S.L."/>
            <person name="Magdelenat G."/>
            <person name="Matthews L."/>
            <person name="McCorrison J."/>
            <person name="Monaghan E.L."/>
            <person name="Mun J.H."/>
            <person name="Najar F.Z."/>
            <person name="Nicholson C."/>
            <person name="Noirot C."/>
            <person name="O'Bleness M."/>
            <person name="Paule C.R."/>
            <person name="Poulain J."/>
            <person name="Prion F."/>
            <person name="Qin B."/>
            <person name="Qu C."/>
            <person name="Retzel E.F."/>
            <person name="Riddle C."/>
            <person name="Sallet E."/>
            <person name="Samain S."/>
            <person name="Samson N."/>
            <person name="Sanders I."/>
            <person name="Saurat O."/>
            <person name="Scarpelli C."/>
            <person name="Schiex T."/>
            <person name="Segurens B."/>
            <person name="Severin A.J."/>
            <person name="Sherrier D.J."/>
            <person name="Shi R."/>
            <person name="Sims S."/>
            <person name="Singer S.R."/>
            <person name="Sinharoy S."/>
            <person name="Sterck L."/>
            <person name="Viollet A."/>
            <person name="Wang B.B."/>
            <person name="Wang K."/>
            <person name="Wang M."/>
            <person name="Wang X."/>
            <person name="Warfsmann J."/>
            <person name="Weissenbach J."/>
            <person name="White D.D."/>
            <person name="White J.D."/>
            <person name="Wiley G.B."/>
            <person name="Wincker P."/>
            <person name="Xing Y."/>
            <person name="Yang L."/>
            <person name="Yao Z."/>
            <person name="Ying F."/>
            <person name="Zhai J."/>
            <person name="Zhou L."/>
            <person name="Zuber A."/>
            <person name="Denarie J."/>
            <person name="Dixon R.A."/>
            <person name="May G.D."/>
            <person name="Schwartz D.C."/>
            <person name="Rogers J."/>
            <person name="Quetier F."/>
            <person name="Town C.D."/>
            <person name="Roe B.A."/>
        </authorList>
    </citation>
    <scope>NUCLEOTIDE SEQUENCE [LARGE SCALE GENOMIC DNA]</scope>
    <source>
        <strain evidence="3">A17</strain>
        <strain evidence="5 6">cv. Jemalong A17</strain>
    </source>
</reference>
<dbReference type="EMBL" id="CM001217">
    <property type="protein sequence ID" value="KEH40708.1"/>
    <property type="molecule type" value="Genomic_DNA"/>
</dbReference>
<keyword evidence="2" id="KW-0732">Signal</keyword>
<evidence type="ECO:0000256" key="1">
    <source>
        <dbReference type="SAM" id="MobiDB-lite"/>
    </source>
</evidence>
<dbReference type="InterPro" id="IPR010800">
    <property type="entry name" value="GRP"/>
</dbReference>
<dbReference type="Pfam" id="PF07172">
    <property type="entry name" value="GRP"/>
    <property type="match status" value="1"/>
</dbReference>
<reference evidence="3 6" key="2">
    <citation type="journal article" date="2014" name="BMC Genomics">
        <title>An improved genome release (version Mt4.0) for the model legume Medicago truncatula.</title>
        <authorList>
            <person name="Tang H."/>
            <person name="Krishnakumar V."/>
            <person name="Bidwell S."/>
            <person name="Rosen B."/>
            <person name="Chan A."/>
            <person name="Zhou S."/>
            <person name="Gentzbittel L."/>
            <person name="Childs K.L."/>
            <person name="Yandell M."/>
            <person name="Gundlach H."/>
            <person name="Mayer K.F."/>
            <person name="Schwartz D.C."/>
            <person name="Town C.D."/>
        </authorList>
    </citation>
    <scope>GENOME REANNOTATION</scope>
    <source>
        <strain evidence="3">A17</strain>
        <strain evidence="5 6">cv. Jemalong A17</strain>
    </source>
</reference>
<evidence type="ECO:0000256" key="2">
    <source>
        <dbReference type="SAM" id="SignalP"/>
    </source>
</evidence>
<gene>
    <name evidence="5" type="primary">25482626</name>
    <name evidence="3" type="ordered locus">MTR_1g033630</name>
    <name evidence="4" type="ORF">MtrunA17_Chr1g0162091</name>
</gene>
<reference evidence="4" key="4">
    <citation type="journal article" date="2018" name="Nat. Plants">
        <title>Whole-genome landscape of Medicago truncatula symbiotic genes.</title>
        <authorList>
            <person name="Pecrix Y."/>
            <person name="Gamas P."/>
            <person name="Carrere S."/>
        </authorList>
    </citation>
    <scope>NUCLEOTIDE SEQUENCE</scope>
    <source>
        <tissue evidence="4">Leaves</tissue>
    </source>
</reference>
<evidence type="ECO:0000313" key="3">
    <source>
        <dbReference type="EMBL" id="KEH40708.1"/>
    </source>
</evidence>
<dbReference type="Gramene" id="rna1647">
    <property type="protein sequence ID" value="RHN78126.1"/>
    <property type="gene ID" value="gene1647"/>
</dbReference>
<dbReference type="AlphaFoldDB" id="A0A072VGY5"/>
<dbReference type="Proteomes" id="UP000265566">
    <property type="component" value="Chromosome 1"/>
</dbReference>
<sequence>MNSKALLFLAMLLASILLSSAETAPKDLDKNLDNQDEFYETNGVDESQYVGGPWRGGGSGYGGGGYGGGHYGGRYCHHGCCDWGYHGSCRRCCYPREHHVADIDAEPHN</sequence>
<proteinExistence type="predicted"/>